<evidence type="ECO:0000313" key="1">
    <source>
        <dbReference type="EMBL" id="MCF1593853.1"/>
    </source>
</evidence>
<gene>
    <name evidence="1" type="ORF">L0P92_09760</name>
</gene>
<sequence>MPHAAAREMRSPILSIHPYVPAIEQEGDVICSMASRGECDHRLVAEVRPEFSDGTSPRWRVCGEWLTSHPSAIAHITTNGFQEPVVP</sequence>
<organism evidence="1 2">
    <name type="scientific">Streptomyces muensis</name>
    <dbReference type="NCBI Taxonomy" id="1077944"/>
    <lineage>
        <taxon>Bacteria</taxon>
        <taxon>Bacillati</taxon>
        <taxon>Actinomycetota</taxon>
        <taxon>Actinomycetes</taxon>
        <taxon>Kitasatosporales</taxon>
        <taxon>Streptomycetaceae</taxon>
        <taxon>Streptomyces</taxon>
    </lineage>
</organism>
<protein>
    <submittedName>
        <fullName evidence="1">Uncharacterized protein</fullName>
    </submittedName>
</protein>
<reference evidence="1" key="1">
    <citation type="submission" date="2022-01" db="EMBL/GenBank/DDBJ databases">
        <title>Draft Genome Sequences of Seven Type Strains of the Genus Streptomyces.</title>
        <authorList>
            <person name="Aziz S."/>
            <person name="Coretto E."/>
            <person name="Chronakova A."/>
            <person name="Sproer C."/>
            <person name="Huber K."/>
            <person name="Nouioui I."/>
            <person name="Gross H."/>
        </authorList>
    </citation>
    <scope>NUCLEOTIDE SEQUENCE</scope>
    <source>
        <strain evidence="1">DSM 103493</strain>
    </source>
</reference>
<proteinExistence type="predicted"/>
<dbReference type="Proteomes" id="UP001139384">
    <property type="component" value="Unassembled WGS sequence"/>
</dbReference>
<dbReference type="RefSeq" id="WP_234762133.1">
    <property type="nucleotide sequence ID" value="NZ_JAKEIP010000025.1"/>
</dbReference>
<keyword evidence="2" id="KW-1185">Reference proteome</keyword>
<dbReference type="AlphaFoldDB" id="A0A9X1PY34"/>
<dbReference type="EMBL" id="JAKEIP010000025">
    <property type="protein sequence ID" value="MCF1593853.1"/>
    <property type="molecule type" value="Genomic_DNA"/>
</dbReference>
<comment type="caution">
    <text evidence="1">The sequence shown here is derived from an EMBL/GenBank/DDBJ whole genome shotgun (WGS) entry which is preliminary data.</text>
</comment>
<accession>A0A9X1PY34</accession>
<evidence type="ECO:0000313" key="2">
    <source>
        <dbReference type="Proteomes" id="UP001139384"/>
    </source>
</evidence>
<name>A0A9X1PY34_STRM4</name>